<gene>
    <name evidence="3" type="ORF">E2F46_07850</name>
</gene>
<dbReference type="OrthoDB" id="338827at2"/>
<dbReference type="PANTHER" id="PTHR40469">
    <property type="entry name" value="SECRETED GLYCOSYL HYDROLASE"/>
    <property type="match status" value="1"/>
</dbReference>
<evidence type="ECO:0000313" key="4">
    <source>
        <dbReference type="Proteomes" id="UP000294796"/>
    </source>
</evidence>
<dbReference type="SUPFAM" id="SSF52317">
    <property type="entry name" value="Class I glutamine amidotransferase-like"/>
    <property type="match status" value="1"/>
</dbReference>
<reference evidence="3 4" key="1">
    <citation type="submission" date="2019-03" db="EMBL/GenBank/DDBJ databases">
        <title>Luteimonas zhaokaii sp.nov., isolated from the rectal contents of Plateau pika in Yushu, Qinghai Province, China.</title>
        <authorList>
            <person name="Zhang G."/>
        </authorList>
    </citation>
    <scope>NUCLEOTIDE SEQUENCE [LARGE SCALE GENOMIC DNA]</scope>
    <source>
        <strain evidence="3 4">B9</strain>
    </source>
</reference>
<dbReference type="EMBL" id="SMTF01000004">
    <property type="protein sequence ID" value="TDK25070.1"/>
    <property type="molecule type" value="Genomic_DNA"/>
</dbReference>
<comment type="caution">
    <text evidence="3">The sequence shown here is derived from an EMBL/GenBank/DDBJ whole genome shotgun (WGS) entry which is preliminary data.</text>
</comment>
<evidence type="ECO:0000256" key="1">
    <source>
        <dbReference type="SAM" id="SignalP"/>
    </source>
</evidence>
<accession>A0A4R5TVI1</accession>
<evidence type="ECO:0000259" key="2">
    <source>
        <dbReference type="Pfam" id="PF06283"/>
    </source>
</evidence>
<evidence type="ECO:0000313" key="3">
    <source>
        <dbReference type="EMBL" id="TDK25070.1"/>
    </source>
</evidence>
<dbReference type="PROSITE" id="PS51257">
    <property type="entry name" value="PROKAR_LIPOPROTEIN"/>
    <property type="match status" value="1"/>
</dbReference>
<feature type="chain" id="PRO_5020608050" evidence="1">
    <location>
        <begin position="24"/>
        <end position="259"/>
    </location>
</feature>
<dbReference type="Proteomes" id="UP000294796">
    <property type="component" value="Unassembled WGS sequence"/>
</dbReference>
<dbReference type="InterPro" id="IPR029010">
    <property type="entry name" value="ThuA-like"/>
</dbReference>
<organism evidence="3 4">
    <name type="scientific">Luteimonas aestuarii</name>
    <dbReference type="NCBI Taxonomy" id="453837"/>
    <lineage>
        <taxon>Bacteria</taxon>
        <taxon>Pseudomonadati</taxon>
        <taxon>Pseudomonadota</taxon>
        <taxon>Gammaproteobacteria</taxon>
        <taxon>Lysobacterales</taxon>
        <taxon>Lysobacteraceae</taxon>
        <taxon>Luteimonas</taxon>
    </lineage>
</organism>
<keyword evidence="1" id="KW-0732">Signal</keyword>
<feature type="signal peptide" evidence="1">
    <location>
        <begin position="1"/>
        <end position="23"/>
    </location>
</feature>
<sequence length="259" mass="28248">MSSIRRLAAMLLALPLIAGCAMPAPTPANVNVNAEHAETQAPRILVFTQTLGFRHDSIPVAVDTLRTLADDAGFAVVHGEDPALFDDATLPGFRAVVFANTTGNLLDAAQRDAFERYVRNGGGFMGVHSASDTGHDWPWYGELVGAWFDSHPPGLQTSPVRFESRPAPEGSDGWHVTDELYNFRRNPRPHVDVLATVDERAYEGGAMGDDHPIAWCHARLGGRAWYTGLGHDIAVYADPVLRAHLLQGIRYTTGMRDHC</sequence>
<dbReference type="RefSeq" id="WP_133321522.1">
    <property type="nucleotide sequence ID" value="NZ_SMTF01000004.1"/>
</dbReference>
<name>A0A4R5TVI1_9GAMM</name>
<dbReference type="InterPro" id="IPR029062">
    <property type="entry name" value="Class_I_gatase-like"/>
</dbReference>
<keyword evidence="4" id="KW-1185">Reference proteome</keyword>
<dbReference type="PANTHER" id="PTHR40469:SF2">
    <property type="entry name" value="GALACTOSE-BINDING DOMAIN-LIKE SUPERFAMILY PROTEIN"/>
    <property type="match status" value="1"/>
</dbReference>
<protein>
    <submittedName>
        <fullName evidence="3">ThuA domain-containing protein</fullName>
    </submittedName>
</protein>
<proteinExistence type="predicted"/>
<feature type="domain" description="ThuA-like" evidence="2">
    <location>
        <begin position="43"/>
        <end position="252"/>
    </location>
</feature>
<dbReference type="Pfam" id="PF06283">
    <property type="entry name" value="ThuA"/>
    <property type="match status" value="1"/>
</dbReference>
<dbReference type="AlphaFoldDB" id="A0A4R5TVI1"/>
<dbReference type="Gene3D" id="3.40.50.880">
    <property type="match status" value="1"/>
</dbReference>